<gene>
    <name evidence="3" type="ORF">HK103_002551</name>
</gene>
<name>A0AAD5U999_9FUNG</name>
<evidence type="ECO:0000256" key="1">
    <source>
        <dbReference type="SAM" id="MobiDB-lite"/>
    </source>
</evidence>
<organism evidence="3 4">
    <name type="scientific">Boothiomyces macroporosus</name>
    <dbReference type="NCBI Taxonomy" id="261099"/>
    <lineage>
        <taxon>Eukaryota</taxon>
        <taxon>Fungi</taxon>
        <taxon>Fungi incertae sedis</taxon>
        <taxon>Chytridiomycota</taxon>
        <taxon>Chytridiomycota incertae sedis</taxon>
        <taxon>Chytridiomycetes</taxon>
        <taxon>Rhizophydiales</taxon>
        <taxon>Terramycetaceae</taxon>
        <taxon>Boothiomyces</taxon>
    </lineage>
</organism>
<accession>A0AAD5U999</accession>
<dbReference type="Gene3D" id="2.130.10.10">
    <property type="entry name" value="YVTN repeat-like/Quinoprotein amine dehydrogenase"/>
    <property type="match status" value="1"/>
</dbReference>
<dbReference type="Proteomes" id="UP001210925">
    <property type="component" value="Unassembled WGS sequence"/>
</dbReference>
<protein>
    <recommendedName>
        <fullName evidence="5">3-carboxymuconate cyclase</fullName>
    </recommendedName>
</protein>
<sequence length="416" mass="43206">MFFLLSLVSAAAINNIQGATYLMTNDPAGNNIVVSAIGQDGKLSIVNTVSTGGKGGNGIADKSDKGPDSLFSQDSVIVGGNFLFNVNPGSNSVSMFSIDQADPTRIKLLQTADSCGDFPVALAFSSKLQMLCVVNGGANNSVMCYSVGANGLQGLPDTTRPLGFKQTTPPNGPLGTVSDVLFNDDSSQVLVSVKGNPPANFTGFIASFAVQGNALADKPVLNEPKGSVAPFSMSLVPNTNNRVLFTDAGVGFGLLDLQQGTESASAVVPVQGQGAICWSDFSPRTKNMYMVDIKTSLLTEVNVATSGSPNATLVAQHPLSGNTIDFRIASLKDKDVAFVNTPGNNAVQVVSLDAPGKTTLLQTLDLACVQGASSRNQGMAFALKNGKQNQKGKKGKKQHKKKGKGKKGKKGKSQEI</sequence>
<feature type="signal peptide" evidence="2">
    <location>
        <begin position="1"/>
        <end position="18"/>
    </location>
</feature>
<dbReference type="EMBL" id="JADGKB010000190">
    <property type="protein sequence ID" value="KAJ3251281.1"/>
    <property type="molecule type" value="Genomic_DNA"/>
</dbReference>
<feature type="region of interest" description="Disordered" evidence="1">
    <location>
        <begin position="382"/>
        <end position="416"/>
    </location>
</feature>
<dbReference type="SUPFAM" id="SSF63829">
    <property type="entry name" value="Calcium-dependent phosphotriesterase"/>
    <property type="match status" value="1"/>
</dbReference>
<evidence type="ECO:0000313" key="4">
    <source>
        <dbReference type="Proteomes" id="UP001210925"/>
    </source>
</evidence>
<evidence type="ECO:0000256" key="2">
    <source>
        <dbReference type="SAM" id="SignalP"/>
    </source>
</evidence>
<proteinExistence type="predicted"/>
<feature type="chain" id="PRO_5041976177" description="3-carboxymuconate cyclase" evidence="2">
    <location>
        <begin position="19"/>
        <end position="416"/>
    </location>
</feature>
<dbReference type="SUPFAM" id="SSF75011">
    <property type="entry name" value="3-carboxy-cis,cis-mucoante lactonizing enzyme"/>
    <property type="match status" value="1"/>
</dbReference>
<dbReference type="InterPro" id="IPR015943">
    <property type="entry name" value="WD40/YVTN_repeat-like_dom_sf"/>
</dbReference>
<comment type="caution">
    <text evidence="3">The sequence shown here is derived from an EMBL/GenBank/DDBJ whole genome shotgun (WGS) entry which is preliminary data.</text>
</comment>
<dbReference type="AlphaFoldDB" id="A0AAD5U999"/>
<keyword evidence="4" id="KW-1185">Reference proteome</keyword>
<evidence type="ECO:0008006" key="5">
    <source>
        <dbReference type="Google" id="ProtNLM"/>
    </source>
</evidence>
<keyword evidence="2" id="KW-0732">Signal</keyword>
<reference evidence="3" key="1">
    <citation type="submission" date="2020-05" db="EMBL/GenBank/DDBJ databases">
        <title>Phylogenomic resolution of chytrid fungi.</title>
        <authorList>
            <person name="Stajich J.E."/>
            <person name="Amses K."/>
            <person name="Simmons R."/>
            <person name="Seto K."/>
            <person name="Myers J."/>
            <person name="Bonds A."/>
            <person name="Quandt C.A."/>
            <person name="Barry K."/>
            <person name="Liu P."/>
            <person name="Grigoriev I."/>
            <person name="Longcore J.E."/>
            <person name="James T.Y."/>
        </authorList>
    </citation>
    <scope>NUCLEOTIDE SEQUENCE</scope>
    <source>
        <strain evidence="3">PLAUS21</strain>
    </source>
</reference>
<evidence type="ECO:0000313" key="3">
    <source>
        <dbReference type="EMBL" id="KAJ3251281.1"/>
    </source>
</evidence>
<feature type="compositionally biased region" description="Basic residues" evidence="1">
    <location>
        <begin position="390"/>
        <end position="416"/>
    </location>
</feature>